<dbReference type="Proteomes" id="UP001139344">
    <property type="component" value="Unassembled WGS sequence"/>
</dbReference>
<dbReference type="PANTHER" id="PTHR46331">
    <property type="entry name" value="VALACYCLOVIR HYDROLASE"/>
    <property type="match status" value="1"/>
</dbReference>
<evidence type="ECO:0000259" key="1">
    <source>
        <dbReference type="Pfam" id="PF12146"/>
    </source>
</evidence>
<dbReference type="AlphaFoldDB" id="A0A9X1UXD3"/>
<organism evidence="2 3">
    <name type="scientific">Christiangramia crocea</name>
    <dbReference type="NCBI Taxonomy" id="2904124"/>
    <lineage>
        <taxon>Bacteria</taxon>
        <taxon>Pseudomonadati</taxon>
        <taxon>Bacteroidota</taxon>
        <taxon>Flavobacteriia</taxon>
        <taxon>Flavobacteriales</taxon>
        <taxon>Flavobacteriaceae</taxon>
        <taxon>Christiangramia</taxon>
    </lineage>
</organism>
<reference evidence="2" key="1">
    <citation type="submission" date="2021-12" db="EMBL/GenBank/DDBJ databases">
        <title>Description of Gramella crocea sp. nov., a new bacterium isolated from activated sludge.</title>
        <authorList>
            <person name="Zhang X."/>
        </authorList>
    </citation>
    <scope>NUCLEOTIDE SEQUENCE</scope>
    <source>
        <strain evidence="2">YB25</strain>
    </source>
</reference>
<comment type="caution">
    <text evidence="2">The sequence shown here is derived from an EMBL/GenBank/DDBJ whole genome shotgun (WGS) entry which is preliminary data.</text>
</comment>
<proteinExistence type="predicted"/>
<dbReference type="RefSeq" id="WP_240098822.1">
    <property type="nucleotide sequence ID" value="NZ_JAJSON010000022.1"/>
</dbReference>
<sequence>MTKETKDKLPVQQLLVPDYILKLSKFLTRVSPFLASRFAARLFLSPFRYSLPEREREMFENSEIEKEKVPSINREIVVYKYGKSDKKVLLVHGWSGRGTQLSRIALDLKENGFSTVSFDAPAHGEAPGKISMMPFFIEAVHYLDKKYGPFEAVIGHSLGGMSSLKAIKDGLSTKKLVIIGTANSVTKITRDFANNMNMNQEVAQRMKEYLDSKFGQDMDEYSGAVSAMEVMTPTLIIHDEQDVDVSVKDAQEIHEALDNSEIFITTGLGHRRILGNPEVINKITTFITAQSL</sequence>
<evidence type="ECO:0000313" key="3">
    <source>
        <dbReference type="Proteomes" id="UP001139344"/>
    </source>
</evidence>
<dbReference type="InterPro" id="IPR022742">
    <property type="entry name" value="Hydrolase_4"/>
</dbReference>
<accession>A0A9X1UXD3</accession>
<keyword evidence="3" id="KW-1185">Reference proteome</keyword>
<dbReference type="PANTHER" id="PTHR46331:SF2">
    <property type="entry name" value="VALACYCLOVIR HYDROLASE"/>
    <property type="match status" value="1"/>
</dbReference>
<gene>
    <name evidence="2" type="ORF">LU635_10285</name>
</gene>
<dbReference type="GO" id="GO:0017171">
    <property type="term" value="F:serine hydrolase activity"/>
    <property type="evidence" value="ECO:0007669"/>
    <property type="project" value="TreeGrafter"/>
</dbReference>
<evidence type="ECO:0000313" key="2">
    <source>
        <dbReference type="EMBL" id="MCG9972023.1"/>
    </source>
</evidence>
<dbReference type="SUPFAM" id="SSF53474">
    <property type="entry name" value="alpha/beta-Hydrolases"/>
    <property type="match status" value="1"/>
</dbReference>
<dbReference type="InterPro" id="IPR029058">
    <property type="entry name" value="AB_hydrolase_fold"/>
</dbReference>
<name>A0A9X1UXD3_9FLAO</name>
<feature type="domain" description="Serine aminopeptidase S33" evidence="1">
    <location>
        <begin position="83"/>
        <end position="193"/>
    </location>
</feature>
<dbReference type="Pfam" id="PF12146">
    <property type="entry name" value="Hydrolase_4"/>
    <property type="match status" value="1"/>
</dbReference>
<protein>
    <submittedName>
        <fullName evidence="2">Alpha/beta hydrolase</fullName>
    </submittedName>
</protein>
<dbReference type="EMBL" id="JAJSON010000022">
    <property type="protein sequence ID" value="MCG9972023.1"/>
    <property type="molecule type" value="Genomic_DNA"/>
</dbReference>
<dbReference type="Gene3D" id="3.40.50.1820">
    <property type="entry name" value="alpha/beta hydrolase"/>
    <property type="match status" value="1"/>
</dbReference>
<keyword evidence="2" id="KW-0378">Hydrolase</keyword>